<evidence type="ECO:0000256" key="8">
    <source>
        <dbReference type="ARBA" id="ARBA00023002"/>
    </source>
</evidence>
<comment type="catalytic activity">
    <reaction evidence="1">
        <text>2 a phenolic donor + H2O2 = 2 a phenolic radical donor + 2 H2O</text>
        <dbReference type="Rhea" id="RHEA:56136"/>
        <dbReference type="ChEBI" id="CHEBI:15377"/>
        <dbReference type="ChEBI" id="CHEBI:16240"/>
        <dbReference type="ChEBI" id="CHEBI:139520"/>
        <dbReference type="ChEBI" id="CHEBI:139521"/>
        <dbReference type="EC" id="1.11.1.7"/>
    </reaction>
</comment>
<comment type="cofactor">
    <cofactor evidence="3">
        <name>heme b</name>
        <dbReference type="ChEBI" id="CHEBI:60344"/>
    </cofactor>
</comment>
<evidence type="ECO:0000256" key="7">
    <source>
        <dbReference type="ARBA" id="ARBA00022723"/>
    </source>
</evidence>
<keyword evidence="8" id="KW-0560">Oxidoreductase</keyword>
<evidence type="ECO:0000313" key="14">
    <source>
        <dbReference type="Proteomes" id="UP001428341"/>
    </source>
</evidence>
<accession>A0AAP0MAK7</accession>
<organism evidence="13 14">
    <name type="scientific">Citrus x changshan-huyou</name>
    <dbReference type="NCBI Taxonomy" id="2935761"/>
    <lineage>
        <taxon>Eukaryota</taxon>
        <taxon>Viridiplantae</taxon>
        <taxon>Streptophyta</taxon>
        <taxon>Embryophyta</taxon>
        <taxon>Tracheophyta</taxon>
        <taxon>Spermatophyta</taxon>
        <taxon>Magnoliopsida</taxon>
        <taxon>eudicotyledons</taxon>
        <taxon>Gunneridae</taxon>
        <taxon>Pentapetalae</taxon>
        <taxon>rosids</taxon>
        <taxon>malvids</taxon>
        <taxon>Sapindales</taxon>
        <taxon>Rutaceae</taxon>
        <taxon>Aurantioideae</taxon>
        <taxon>Citrus</taxon>
    </lineage>
</organism>
<sequence length="101" mass="10640">MKDKGVAAGLLRMHFRDCFSGGLGYDVPAGRRDGRASKASEATTNLPSPAFNAKQLTQSFAAKGLTQEDMVVLSRMGPIGVVTGQAGEIRANCRVINSKNA</sequence>
<evidence type="ECO:0000256" key="1">
    <source>
        <dbReference type="ARBA" id="ARBA00000189"/>
    </source>
</evidence>
<dbReference type="Gene3D" id="1.10.420.10">
    <property type="entry name" value="Peroxidase, domain 2"/>
    <property type="match status" value="1"/>
</dbReference>
<evidence type="ECO:0000256" key="5">
    <source>
        <dbReference type="ARBA" id="ARBA00022559"/>
    </source>
</evidence>
<dbReference type="InterPro" id="IPR000823">
    <property type="entry name" value="Peroxidase_pln"/>
</dbReference>
<evidence type="ECO:0000259" key="12">
    <source>
        <dbReference type="PROSITE" id="PS50873"/>
    </source>
</evidence>
<name>A0AAP0MAK7_9ROSI</name>
<keyword evidence="7" id="KW-0479">Metal-binding</keyword>
<dbReference type="SUPFAM" id="SSF48113">
    <property type="entry name" value="Heme-dependent peroxidases"/>
    <property type="match status" value="1"/>
</dbReference>
<dbReference type="GO" id="GO:0046872">
    <property type="term" value="F:metal ion binding"/>
    <property type="evidence" value="ECO:0007669"/>
    <property type="project" value="UniProtKB-KW"/>
</dbReference>
<feature type="binding site" evidence="10">
    <location>
        <position position="47"/>
    </location>
    <ligand>
        <name>substrate</name>
    </ligand>
</feature>
<keyword evidence="14" id="KW-1185">Reference proteome</keyword>
<protein>
    <recommendedName>
        <fullName evidence="4">peroxidase</fullName>
        <ecNumber evidence="4">1.11.1.7</ecNumber>
    </recommendedName>
</protein>
<dbReference type="GO" id="GO:0020037">
    <property type="term" value="F:heme binding"/>
    <property type="evidence" value="ECO:0007669"/>
    <property type="project" value="InterPro"/>
</dbReference>
<dbReference type="InterPro" id="IPR002016">
    <property type="entry name" value="Haem_peroxidase"/>
</dbReference>
<dbReference type="EMBL" id="JBCGBO010000005">
    <property type="protein sequence ID" value="KAK9199646.1"/>
    <property type="molecule type" value="Genomic_DNA"/>
</dbReference>
<proteinExistence type="inferred from homology"/>
<reference evidence="13 14" key="1">
    <citation type="submission" date="2024-05" db="EMBL/GenBank/DDBJ databases">
        <title>Haplotype-resolved chromosome-level genome assembly of Huyou (Citrus changshanensis).</title>
        <authorList>
            <person name="Miao C."/>
            <person name="Chen W."/>
            <person name="Wu Y."/>
            <person name="Wang L."/>
            <person name="Zhao S."/>
            <person name="Grierson D."/>
            <person name="Xu C."/>
            <person name="Chen K."/>
        </authorList>
    </citation>
    <scope>NUCLEOTIDE SEQUENCE [LARGE SCALE GENOMIC DNA]</scope>
    <source>
        <strain evidence="13">01-14</strain>
        <tissue evidence="13">Leaf</tissue>
    </source>
</reference>
<feature type="domain" description="Plant heme peroxidase family profile" evidence="12">
    <location>
        <begin position="1"/>
        <end position="101"/>
    </location>
</feature>
<dbReference type="Pfam" id="PF00141">
    <property type="entry name" value="peroxidase"/>
    <property type="match status" value="1"/>
</dbReference>
<evidence type="ECO:0000256" key="10">
    <source>
        <dbReference type="PIRSR" id="PIRSR600823-2"/>
    </source>
</evidence>
<dbReference type="Proteomes" id="UP001428341">
    <property type="component" value="Unassembled WGS sequence"/>
</dbReference>
<evidence type="ECO:0000256" key="2">
    <source>
        <dbReference type="ARBA" id="ARBA00001913"/>
    </source>
</evidence>
<evidence type="ECO:0000313" key="13">
    <source>
        <dbReference type="EMBL" id="KAK9199646.1"/>
    </source>
</evidence>
<gene>
    <name evidence="13" type="ORF">WN944_014838</name>
</gene>
<dbReference type="GO" id="GO:0140825">
    <property type="term" value="F:lactoperoxidase activity"/>
    <property type="evidence" value="ECO:0007669"/>
    <property type="project" value="UniProtKB-EC"/>
</dbReference>
<comment type="cofactor">
    <cofactor evidence="2">
        <name>Ca(2+)</name>
        <dbReference type="ChEBI" id="CHEBI:29108"/>
    </cofactor>
</comment>
<dbReference type="EC" id="1.11.1.7" evidence="4"/>
<keyword evidence="5" id="KW-0575">Peroxidase</keyword>
<comment type="similarity">
    <text evidence="11">Belongs to the peroxidase family.</text>
</comment>
<keyword evidence="6" id="KW-0349">Heme</keyword>
<evidence type="ECO:0000256" key="9">
    <source>
        <dbReference type="ARBA" id="ARBA00023004"/>
    </source>
</evidence>
<evidence type="ECO:0000256" key="6">
    <source>
        <dbReference type="ARBA" id="ARBA00022617"/>
    </source>
</evidence>
<comment type="caution">
    <text evidence="13">The sequence shown here is derived from an EMBL/GenBank/DDBJ whole genome shotgun (WGS) entry which is preliminary data.</text>
</comment>
<evidence type="ECO:0000256" key="3">
    <source>
        <dbReference type="ARBA" id="ARBA00001970"/>
    </source>
</evidence>
<dbReference type="Gene3D" id="1.10.520.10">
    <property type="match status" value="1"/>
</dbReference>
<dbReference type="PROSITE" id="PS50873">
    <property type="entry name" value="PEROXIDASE_4"/>
    <property type="match status" value="1"/>
</dbReference>
<dbReference type="GO" id="GO:0006979">
    <property type="term" value="P:response to oxidative stress"/>
    <property type="evidence" value="ECO:0007669"/>
    <property type="project" value="InterPro"/>
</dbReference>
<dbReference type="PANTHER" id="PTHR31235">
    <property type="entry name" value="PEROXIDASE 25-RELATED"/>
    <property type="match status" value="1"/>
</dbReference>
<keyword evidence="9" id="KW-0408">Iron</keyword>
<dbReference type="InterPro" id="IPR010255">
    <property type="entry name" value="Haem_peroxidase_sf"/>
</dbReference>
<dbReference type="AlphaFoldDB" id="A0AAP0MAK7"/>
<evidence type="ECO:0000256" key="11">
    <source>
        <dbReference type="RuleBase" id="RU004241"/>
    </source>
</evidence>
<evidence type="ECO:0000256" key="4">
    <source>
        <dbReference type="ARBA" id="ARBA00012313"/>
    </source>
</evidence>